<organism evidence="1 2">
    <name type="scientific">Aspergillus melleus</name>
    <dbReference type="NCBI Taxonomy" id="138277"/>
    <lineage>
        <taxon>Eukaryota</taxon>
        <taxon>Fungi</taxon>
        <taxon>Dikarya</taxon>
        <taxon>Ascomycota</taxon>
        <taxon>Pezizomycotina</taxon>
        <taxon>Eurotiomycetes</taxon>
        <taxon>Eurotiomycetidae</taxon>
        <taxon>Eurotiales</taxon>
        <taxon>Aspergillaceae</taxon>
        <taxon>Aspergillus</taxon>
        <taxon>Aspergillus subgen. Circumdati</taxon>
    </lineage>
</organism>
<reference evidence="1 2" key="1">
    <citation type="journal article" date="2023" name="ACS Omega">
        <title>Identification of the Neoaspergillic Acid Biosynthesis Gene Cluster by Establishing an In Vitro CRISPR-Ribonucleoprotein Genetic System in Aspergillus melleus.</title>
        <authorList>
            <person name="Yuan B."/>
            <person name="Grau M.F."/>
            <person name="Murata R.M."/>
            <person name="Torok T."/>
            <person name="Venkateswaran K."/>
            <person name="Stajich J.E."/>
            <person name="Wang C.C.C."/>
        </authorList>
    </citation>
    <scope>NUCLEOTIDE SEQUENCE [LARGE SCALE GENOMIC DNA]</scope>
    <source>
        <strain evidence="1 2">IMV 1140</strain>
    </source>
</reference>
<sequence length="335" mass="36748">MNSANGALIEDLHEGYTVLADGNAQFDDPGCAKLVLLESELNKLLAEFSAALGDDRLKQVKDCGDRYVGTTQARNSVVMVYSADIQQLINYLGTAKSLDSQKKDIVRDEYNILGLEHPTLTAFMHTLYTNSLTSVELWLEKMQQAYAFVTLDETNIIGNAMDGFQFSQFTHGMLNAVRSDLNNYYAQRVASWGQSMTTLKGVTFPVSNIKQDMQTFTDQKSTVQVALAPESVNPTTNGLIFGEGRVDNRLTNIRCFIDGAKTGTGFLDLLLVHAGQDAIVDETGTTHTFDHQPVVTNFRYVIADKDHTGPGTVDGVIGTVSDNDHYAMHLLNGTS</sequence>
<dbReference type="Proteomes" id="UP001177260">
    <property type="component" value="Unassembled WGS sequence"/>
</dbReference>
<protein>
    <submittedName>
        <fullName evidence="1">Uncharacterized protein</fullName>
    </submittedName>
</protein>
<keyword evidence="2" id="KW-1185">Reference proteome</keyword>
<proteinExistence type="predicted"/>
<dbReference type="EMBL" id="JAOPJF010000042">
    <property type="protein sequence ID" value="KAK1143219.1"/>
    <property type="molecule type" value="Genomic_DNA"/>
</dbReference>
<name>A0ACC3AZF8_9EURO</name>
<comment type="caution">
    <text evidence="1">The sequence shown here is derived from an EMBL/GenBank/DDBJ whole genome shotgun (WGS) entry which is preliminary data.</text>
</comment>
<accession>A0ACC3AZF8</accession>
<evidence type="ECO:0000313" key="1">
    <source>
        <dbReference type="EMBL" id="KAK1143219.1"/>
    </source>
</evidence>
<evidence type="ECO:0000313" key="2">
    <source>
        <dbReference type="Proteomes" id="UP001177260"/>
    </source>
</evidence>
<gene>
    <name evidence="1" type="ORF">N8T08_006917</name>
</gene>